<keyword evidence="3" id="KW-1185">Reference proteome</keyword>
<organism evidence="2 3">
    <name type="scientific">Eumeta variegata</name>
    <name type="common">Bagworm moth</name>
    <name type="synonym">Eumeta japonica</name>
    <dbReference type="NCBI Taxonomy" id="151549"/>
    <lineage>
        <taxon>Eukaryota</taxon>
        <taxon>Metazoa</taxon>
        <taxon>Ecdysozoa</taxon>
        <taxon>Arthropoda</taxon>
        <taxon>Hexapoda</taxon>
        <taxon>Insecta</taxon>
        <taxon>Pterygota</taxon>
        <taxon>Neoptera</taxon>
        <taxon>Endopterygota</taxon>
        <taxon>Lepidoptera</taxon>
        <taxon>Glossata</taxon>
        <taxon>Ditrysia</taxon>
        <taxon>Tineoidea</taxon>
        <taxon>Psychidae</taxon>
        <taxon>Oiketicinae</taxon>
        <taxon>Eumeta</taxon>
    </lineage>
</organism>
<proteinExistence type="predicted"/>
<evidence type="ECO:0000313" key="3">
    <source>
        <dbReference type="Proteomes" id="UP000299102"/>
    </source>
</evidence>
<name>A0A4C1W308_EUMVA</name>
<sequence length="167" mass="18753">MSSDRESTMDQSRGRSSEILVTEVRRRRSEPNCYRVGKSFSYRHAVQHVTIRLFYTHENPSNARAAPITTQISGNLRMASFGRAPRAAETRLRRMYIGVSGAGTKPKLRTGSETGCGTGLRIESAYRRAPGSDSGIRTYAEIEVESENESRLTTRTPKKKKHAEFIL</sequence>
<dbReference type="EMBL" id="BGZK01000473">
    <property type="protein sequence ID" value="GBP45896.1"/>
    <property type="molecule type" value="Genomic_DNA"/>
</dbReference>
<evidence type="ECO:0000313" key="2">
    <source>
        <dbReference type="EMBL" id="GBP45896.1"/>
    </source>
</evidence>
<dbReference type="AlphaFoldDB" id="A0A4C1W308"/>
<accession>A0A4C1W308</accession>
<comment type="caution">
    <text evidence="2">The sequence shown here is derived from an EMBL/GenBank/DDBJ whole genome shotgun (WGS) entry which is preliminary data.</text>
</comment>
<protein>
    <submittedName>
        <fullName evidence="2">Uncharacterized protein</fullName>
    </submittedName>
</protein>
<feature type="region of interest" description="Disordered" evidence="1">
    <location>
        <begin position="147"/>
        <end position="167"/>
    </location>
</feature>
<feature type="compositionally biased region" description="Basic residues" evidence="1">
    <location>
        <begin position="156"/>
        <end position="167"/>
    </location>
</feature>
<evidence type="ECO:0000256" key="1">
    <source>
        <dbReference type="SAM" id="MobiDB-lite"/>
    </source>
</evidence>
<reference evidence="2 3" key="1">
    <citation type="journal article" date="2019" name="Commun. Biol.">
        <title>The bagworm genome reveals a unique fibroin gene that provides high tensile strength.</title>
        <authorList>
            <person name="Kono N."/>
            <person name="Nakamura H."/>
            <person name="Ohtoshi R."/>
            <person name="Tomita M."/>
            <person name="Numata K."/>
            <person name="Arakawa K."/>
        </authorList>
    </citation>
    <scope>NUCLEOTIDE SEQUENCE [LARGE SCALE GENOMIC DNA]</scope>
</reference>
<gene>
    <name evidence="2" type="ORF">EVAR_31803_1</name>
</gene>
<dbReference type="Proteomes" id="UP000299102">
    <property type="component" value="Unassembled WGS sequence"/>
</dbReference>